<dbReference type="STRING" id="525254.HMPREF0072_1925"/>
<dbReference type="HOGENOM" id="CLU_3039847_0_0_9"/>
<dbReference type="AlphaFoldDB" id="C2BHV5"/>
<comment type="caution">
    <text evidence="1">The sequence shown here is derived from an EMBL/GenBank/DDBJ whole genome shotgun (WGS) entry which is preliminary data.</text>
</comment>
<name>C2BHV5_9FIRM</name>
<organism evidence="1 2">
    <name type="scientific">Anaerococcus lactolyticus ATCC 51172</name>
    <dbReference type="NCBI Taxonomy" id="525254"/>
    <lineage>
        <taxon>Bacteria</taxon>
        <taxon>Bacillati</taxon>
        <taxon>Bacillota</taxon>
        <taxon>Tissierellia</taxon>
        <taxon>Tissierellales</taxon>
        <taxon>Peptoniphilaceae</taxon>
        <taxon>Anaerococcus</taxon>
    </lineage>
</organism>
<evidence type="ECO:0000313" key="2">
    <source>
        <dbReference type="Proteomes" id="UP000005984"/>
    </source>
</evidence>
<accession>C2BHV5</accession>
<dbReference type="eggNOG" id="COG0286">
    <property type="taxonomic scope" value="Bacteria"/>
</dbReference>
<dbReference type="RefSeq" id="WP_004829721.1">
    <property type="nucleotide sequence ID" value="NZ_GG666052.1"/>
</dbReference>
<keyword evidence="2" id="KW-1185">Reference proteome</keyword>
<gene>
    <name evidence="1" type="ORF">HMPREF0072_1925</name>
</gene>
<evidence type="ECO:0000313" key="1">
    <source>
        <dbReference type="EMBL" id="EEI85506.1"/>
    </source>
</evidence>
<proteinExistence type="predicted"/>
<protein>
    <submittedName>
        <fullName evidence="1">Uncharacterized protein</fullName>
    </submittedName>
</protein>
<dbReference type="Proteomes" id="UP000005984">
    <property type="component" value="Unassembled WGS sequence"/>
</dbReference>
<reference evidence="1 2" key="1">
    <citation type="submission" date="2008-10" db="EMBL/GenBank/DDBJ databases">
        <authorList>
            <person name="Qin X."/>
            <person name="Bachman B."/>
            <person name="Battles P."/>
            <person name="Bell A."/>
            <person name="Bess C."/>
            <person name="Bickham C."/>
            <person name="Chaboub L."/>
            <person name="Chen D."/>
            <person name="Coyle M."/>
            <person name="Deiros D.R."/>
            <person name="Dinh H."/>
            <person name="Forbes L."/>
            <person name="Fowler G."/>
            <person name="Francisco L."/>
            <person name="Fu Q."/>
            <person name="Gubbala S."/>
            <person name="Hale W."/>
            <person name="Han Y."/>
            <person name="Hemphill L."/>
            <person name="Highlander S.K."/>
            <person name="Hirani K."/>
            <person name="Hogues M."/>
            <person name="Jackson L."/>
            <person name="Jakkamsetti A."/>
            <person name="Javaid M."/>
            <person name="Jiang H."/>
            <person name="Korchina V."/>
            <person name="Kovar C."/>
            <person name="Lara F."/>
            <person name="Lee S."/>
            <person name="Mata R."/>
            <person name="Mathew T."/>
            <person name="Moen C."/>
            <person name="Morales K."/>
            <person name="Munidasa M."/>
            <person name="Nazareth L."/>
            <person name="Ngo R."/>
            <person name="Nguyen L."/>
            <person name="Okwuonu G."/>
            <person name="Ongeri F."/>
            <person name="Patil S."/>
            <person name="Petrosino J."/>
            <person name="Pham C."/>
            <person name="Pham P."/>
            <person name="Pu L.-L."/>
            <person name="Puazo M."/>
            <person name="Raj R."/>
            <person name="Reid J."/>
            <person name="Rouhana J."/>
            <person name="Saada N."/>
            <person name="Shang Y."/>
            <person name="Simmons D."/>
            <person name="Thornton R."/>
            <person name="Warren J."/>
            <person name="Weissenberger G."/>
            <person name="Zhang J."/>
            <person name="Zhang L."/>
            <person name="Zhou C."/>
            <person name="Zhu D."/>
            <person name="Muzny D."/>
            <person name="Worley K."/>
            <person name="Gibbs R."/>
        </authorList>
    </citation>
    <scope>NUCLEOTIDE SEQUENCE [LARGE SCALE GENOMIC DNA]</scope>
    <source>
        <strain evidence="1 2">ATCC 51172</strain>
    </source>
</reference>
<sequence length="54" mass="6112">MQVVLGFDESEDNVNQGTGQITTFNQLGFKGYSDKSDGWYLPKNMNDVAKFTFK</sequence>
<dbReference type="EMBL" id="ABYO01000253">
    <property type="protein sequence ID" value="EEI85506.1"/>
    <property type="molecule type" value="Genomic_DNA"/>
</dbReference>